<evidence type="ECO:0000313" key="1">
    <source>
        <dbReference type="EMBL" id="AKZ60782.1"/>
    </source>
</evidence>
<dbReference type="AlphaFoldDB" id="A0A0K2B6S9"/>
<accession>A0A0K2B6S9</accession>
<proteinExistence type="predicted"/>
<geneLocation type="plasmid" evidence="1 2">
    <name>pSAM1</name>
</geneLocation>
<dbReference type="EMBL" id="CP012383">
    <property type="protein sequence ID" value="AKZ60782.1"/>
    <property type="molecule type" value="Genomic_DNA"/>
</dbReference>
<dbReference type="RefSeq" id="WP_053143316.1">
    <property type="nucleotide sequence ID" value="NZ_CP012383.1"/>
</dbReference>
<sequence length="70" mass="7725">MSRNKDAVRLAVLKGVSYSMALRVIREAHAESPDESHHAVAVRLIEAEETRLAAVPVKTVTAMFLEPRAQ</sequence>
<dbReference type="Proteomes" id="UP000061018">
    <property type="component" value="Plasmid pSAM1"/>
</dbReference>
<evidence type="ECO:0000313" key="2">
    <source>
        <dbReference type="Proteomes" id="UP000061018"/>
    </source>
</evidence>
<reference evidence="2" key="1">
    <citation type="journal article" date="2015" name="J. Biotechnol.">
        <title>Complete genome sequence of Streptomyces ambofaciens ATCC 23877, the spiramycin producer.</title>
        <authorList>
            <person name="Thibessard A."/>
            <person name="Haas D."/>
            <person name="Gerbaud C."/>
            <person name="Aigle B."/>
            <person name="Lautru S."/>
            <person name="Pernodet J.L."/>
            <person name="Leblond P."/>
        </authorList>
    </citation>
    <scope>NUCLEOTIDE SEQUENCE [LARGE SCALE GENOMIC DNA]</scope>
    <source>
        <strain evidence="2">ATCC 23877 / 3486 / DSM 40053 / JCM 4204 / NBRC 12836 / NRRL B-2516</strain>
        <plasmid evidence="2">pSAM1</plasmid>
    </source>
</reference>
<organism evidence="1 2">
    <name type="scientific">Streptomyces ambofaciens (strain ATCC 23877 / 3486 / DSM 40053 / JCM 4204 / NBRC 12836 / NRRL B-2516)</name>
    <dbReference type="NCBI Taxonomy" id="278992"/>
    <lineage>
        <taxon>Bacteria</taxon>
        <taxon>Bacillati</taxon>
        <taxon>Actinomycetota</taxon>
        <taxon>Actinomycetes</taxon>
        <taxon>Kitasatosporales</taxon>
        <taxon>Streptomycetaceae</taxon>
        <taxon>Streptomyces</taxon>
    </lineage>
</organism>
<dbReference type="KEGG" id="samb:SAM23877_p073"/>
<protein>
    <submittedName>
        <fullName evidence="1">Uncharacterized protein</fullName>
    </submittedName>
</protein>
<gene>
    <name evidence="1" type="ORF">SAM23877_p073</name>
</gene>
<keyword evidence="1" id="KW-0614">Plasmid</keyword>
<name>A0A0K2B6S9_STRA7</name>